<organism evidence="8 9">
    <name type="scientific">Pantoea rodasii</name>
    <dbReference type="NCBI Taxonomy" id="1076549"/>
    <lineage>
        <taxon>Bacteria</taxon>
        <taxon>Pseudomonadati</taxon>
        <taxon>Pseudomonadota</taxon>
        <taxon>Gammaproteobacteria</taxon>
        <taxon>Enterobacterales</taxon>
        <taxon>Erwiniaceae</taxon>
        <taxon>Pantoea</taxon>
    </lineage>
</organism>
<comment type="caution">
    <text evidence="8">The sequence shown here is derived from an EMBL/GenBank/DDBJ whole genome shotgun (WGS) entry which is preliminary data.</text>
</comment>
<dbReference type="Proteomes" id="UP000030853">
    <property type="component" value="Unassembled WGS sequence"/>
</dbReference>
<name>A0A0B1RB66_9GAMM</name>
<sequence length="393" mass="43136">MVESSMFENALLKDFSALCRGFLFTSPWRSLATQGCYTTITASVADAALLQGDFQQQLRQHFAAAKKQGINNPILVGAIPFDVSQPAALFIPESYQTFNRADLQNALPSAVSELPQVRRRMAVPDHDVFTQMVADAVSATQRGDLDKVVLSRLMDIVTEQPVDTAALMQRVIAQNPNSYHFHLPLPQGGALVGASPELMLRKQGRDFSSCPLAGSARRHHDDSQQDRAAGNTLMDSGKDRHEHKLVTDAMRDTLQPRSRLLSVPTVPSLITTATLWHLATQIDGEVQDEHENALSLACLLHPTPALSGFPHQRAQQLIQQLEPFDRQLFGGIVGWCDSEGNGEWVVTIRCGTVHGARVRLFAGAGIVADSQPESEWRETGVKLDTMLRAFGLQ</sequence>
<keyword evidence="4" id="KW-0413">Isomerase</keyword>
<dbReference type="Gene3D" id="3.60.120.10">
    <property type="entry name" value="Anthranilate synthase"/>
    <property type="match status" value="1"/>
</dbReference>
<dbReference type="InterPro" id="IPR004561">
    <property type="entry name" value="IsoChor_synthase"/>
</dbReference>
<evidence type="ECO:0000256" key="4">
    <source>
        <dbReference type="ARBA" id="ARBA00023235"/>
    </source>
</evidence>
<gene>
    <name evidence="8" type="ORF">QU24_01170</name>
</gene>
<evidence type="ECO:0000256" key="3">
    <source>
        <dbReference type="ARBA" id="ARBA00012824"/>
    </source>
</evidence>
<dbReference type="InterPro" id="IPR005801">
    <property type="entry name" value="ADC_synthase"/>
</dbReference>
<feature type="region of interest" description="Disordered" evidence="6">
    <location>
        <begin position="211"/>
        <end position="238"/>
    </location>
</feature>
<proteinExistence type="inferred from homology"/>
<dbReference type="PANTHER" id="PTHR42839">
    <property type="entry name" value="ISOCHORISMATE SYNTHASE ENTC"/>
    <property type="match status" value="1"/>
</dbReference>
<dbReference type="AlphaFoldDB" id="A0A0B1RB66"/>
<dbReference type="EMBL" id="JTJJ01000006">
    <property type="protein sequence ID" value="KHJ69879.1"/>
    <property type="molecule type" value="Genomic_DNA"/>
</dbReference>
<dbReference type="SUPFAM" id="SSF56322">
    <property type="entry name" value="ADC synthase"/>
    <property type="match status" value="1"/>
</dbReference>
<evidence type="ECO:0000256" key="1">
    <source>
        <dbReference type="ARBA" id="ARBA00000799"/>
    </source>
</evidence>
<protein>
    <recommendedName>
        <fullName evidence="3">isochorismate synthase</fullName>
        <ecNumber evidence="3">5.4.4.2</ecNumber>
    </recommendedName>
    <alternativeName>
        <fullName evidence="5">Isochorismate mutase</fullName>
    </alternativeName>
</protein>
<dbReference type="NCBIfam" id="TIGR00543">
    <property type="entry name" value="isochor_syn"/>
    <property type="match status" value="1"/>
</dbReference>
<evidence type="ECO:0000313" key="9">
    <source>
        <dbReference type="Proteomes" id="UP000030853"/>
    </source>
</evidence>
<dbReference type="RefSeq" id="WP_039327529.1">
    <property type="nucleotide sequence ID" value="NZ_JTJJ01000006.1"/>
</dbReference>
<dbReference type="PANTHER" id="PTHR42839:SF2">
    <property type="entry name" value="ISOCHORISMATE SYNTHASE ENTC"/>
    <property type="match status" value="1"/>
</dbReference>
<dbReference type="Pfam" id="PF00425">
    <property type="entry name" value="Chorismate_bind"/>
    <property type="match status" value="1"/>
</dbReference>
<dbReference type="EC" id="5.4.4.2" evidence="3"/>
<comment type="similarity">
    <text evidence="2">Belongs to the isochorismate synthase family.</text>
</comment>
<evidence type="ECO:0000256" key="2">
    <source>
        <dbReference type="ARBA" id="ARBA00005297"/>
    </source>
</evidence>
<comment type="catalytic activity">
    <reaction evidence="1">
        <text>chorismate = isochorismate</text>
        <dbReference type="Rhea" id="RHEA:18985"/>
        <dbReference type="ChEBI" id="CHEBI:29748"/>
        <dbReference type="ChEBI" id="CHEBI:29780"/>
        <dbReference type="EC" id="5.4.4.2"/>
    </reaction>
</comment>
<accession>A0A0B1RB66</accession>
<dbReference type="GO" id="GO:0008909">
    <property type="term" value="F:isochorismate synthase activity"/>
    <property type="evidence" value="ECO:0007669"/>
    <property type="project" value="UniProtKB-EC"/>
</dbReference>
<reference evidence="8 9" key="1">
    <citation type="submission" date="2014-11" db="EMBL/GenBank/DDBJ databases">
        <title>Genome sequencing of Pantoea rodasii ND03.</title>
        <authorList>
            <person name="Muhamad Yunos N.Y."/>
            <person name="Chan K.-G."/>
        </authorList>
    </citation>
    <scope>NUCLEOTIDE SEQUENCE [LARGE SCALE GENOMIC DNA]</scope>
    <source>
        <strain evidence="8 9">ND03</strain>
    </source>
</reference>
<dbReference type="InterPro" id="IPR015890">
    <property type="entry name" value="Chorismate_C"/>
</dbReference>
<evidence type="ECO:0000256" key="6">
    <source>
        <dbReference type="SAM" id="MobiDB-lite"/>
    </source>
</evidence>
<evidence type="ECO:0000256" key="5">
    <source>
        <dbReference type="ARBA" id="ARBA00041564"/>
    </source>
</evidence>
<feature type="domain" description="Chorismate-utilising enzyme C-terminal" evidence="7">
    <location>
        <begin position="126"/>
        <end position="382"/>
    </location>
</feature>
<evidence type="ECO:0000259" key="7">
    <source>
        <dbReference type="Pfam" id="PF00425"/>
    </source>
</evidence>
<evidence type="ECO:0000313" key="8">
    <source>
        <dbReference type="EMBL" id="KHJ69879.1"/>
    </source>
</evidence>